<dbReference type="InterPro" id="IPR040344">
    <property type="entry name" value="At3g17950-like"/>
</dbReference>
<accession>A0AAN7L0U8</accession>
<dbReference type="EMBL" id="JAXQNO010000018">
    <property type="protein sequence ID" value="KAK4776655.1"/>
    <property type="molecule type" value="Genomic_DNA"/>
</dbReference>
<sequence length="210" mass="23108">MQMDERAEGGWPLGLHTLNAGLVMRSMDKENSSSVSFSTLLTRSPSLSSWDLDSESSGSFFRDRSITLGSLMGAASILELSRRSSRFRTSEVSLKGKKSQQNLRHSKPWVFSLCPRLCTDAVRIETVPSLGYFLEAERRAVIPSSYRKKKNSNPPPVLLVSDDPQTALPSGNVSLVAYAPRQQHVPEMIAQESGYGVSFLLSCLRGQIIG</sequence>
<keyword evidence="2" id="KW-1185">Reference proteome</keyword>
<dbReference type="PANTHER" id="PTHR33544">
    <property type="entry name" value="DUF4005 DOMAIN-CONTAINING PROTEIN-RELATED"/>
    <property type="match status" value="1"/>
</dbReference>
<dbReference type="Proteomes" id="UP001346149">
    <property type="component" value="Unassembled WGS sequence"/>
</dbReference>
<evidence type="ECO:0000313" key="2">
    <source>
        <dbReference type="Proteomes" id="UP001346149"/>
    </source>
</evidence>
<reference evidence="1 2" key="1">
    <citation type="journal article" date="2023" name="Hortic Res">
        <title>Pangenome of water caltrop reveals structural variations and asymmetric subgenome divergence after allopolyploidization.</title>
        <authorList>
            <person name="Zhang X."/>
            <person name="Chen Y."/>
            <person name="Wang L."/>
            <person name="Yuan Y."/>
            <person name="Fang M."/>
            <person name="Shi L."/>
            <person name="Lu R."/>
            <person name="Comes H.P."/>
            <person name="Ma Y."/>
            <person name="Chen Y."/>
            <person name="Huang G."/>
            <person name="Zhou Y."/>
            <person name="Zheng Z."/>
            <person name="Qiu Y."/>
        </authorList>
    </citation>
    <scope>NUCLEOTIDE SEQUENCE [LARGE SCALE GENOMIC DNA]</scope>
    <source>
        <strain evidence="1">F231</strain>
    </source>
</reference>
<protein>
    <submittedName>
        <fullName evidence="1">Uncharacterized protein</fullName>
    </submittedName>
</protein>
<organism evidence="1 2">
    <name type="scientific">Trapa natans</name>
    <name type="common">Water chestnut</name>
    <dbReference type="NCBI Taxonomy" id="22666"/>
    <lineage>
        <taxon>Eukaryota</taxon>
        <taxon>Viridiplantae</taxon>
        <taxon>Streptophyta</taxon>
        <taxon>Embryophyta</taxon>
        <taxon>Tracheophyta</taxon>
        <taxon>Spermatophyta</taxon>
        <taxon>Magnoliopsida</taxon>
        <taxon>eudicotyledons</taxon>
        <taxon>Gunneridae</taxon>
        <taxon>Pentapetalae</taxon>
        <taxon>rosids</taxon>
        <taxon>malvids</taxon>
        <taxon>Myrtales</taxon>
        <taxon>Lythraceae</taxon>
        <taxon>Trapa</taxon>
    </lineage>
</organism>
<comment type="caution">
    <text evidence="1">The sequence shown here is derived from an EMBL/GenBank/DDBJ whole genome shotgun (WGS) entry which is preliminary data.</text>
</comment>
<dbReference type="PANTHER" id="PTHR33544:SF3">
    <property type="entry name" value="60S RIBOSOMAL PROTEIN L36"/>
    <property type="match status" value="1"/>
</dbReference>
<gene>
    <name evidence="1" type="ORF">SAY86_005343</name>
</gene>
<evidence type="ECO:0000313" key="1">
    <source>
        <dbReference type="EMBL" id="KAK4776655.1"/>
    </source>
</evidence>
<name>A0AAN7L0U8_TRANT</name>
<proteinExistence type="predicted"/>
<dbReference type="AlphaFoldDB" id="A0AAN7L0U8"/>